<evidence type="ECO:0000313" key="3">
    <source>
        <dbReference type="Proteomes" id="UP000241645"/>
    </source>
</evidence>
<protein>
    <submittedName>
        <fullName evidence="2">DinB family protein</fullName>
    </submittedName>
</protein>
<sequence>MSDFILEQLGFARRQTINYVREMNDRDAEIIPVELKNSIKWNVGHIYVVQEKFAFQLSGKEVQMPSNFKTLFDPGTQPSNWDLKPPALSELIELLTAQMLRIELTLSNNLKEAVEPSYKSSTGLSFTTVEQLLGFSLYHEAMHFATIKNIGKLIANLRVH</sequence>
<gene>
    <name evidence="2" type="ORF">C7R92_28385</name>
</gene>
<keyword evidence="3" id="KW-1185">Reference proteome</keyword>
<feature type="domain" description="DinB-like" evidence="1">
    <location>
        <begin position="8"/>
        <end position="147"/>
    </location>
</feature>
<dbReference type="SUPFAM" id="SSF109854">
    <property type="entry name" value="DinB/YfiT-like putative metalloenzymes"/>
    <property type="match status" value="1"/>
</dbReference>
<proteinExistence type="predicted"/>
<name>A0ABX5FJG5_9BACL</name>
<reference evidence="2 3" key="1">
    <citation type="submission" date="2018-03" db="EMBL/GenBank/DDBJ databases">
        <title>Brevisbacillus phylogenomics.</title>
        <authorList>
            <person name="Dunlap C."/>
        </authorList>
    </citation>
    <scope>NUCLEOTIDE SEQUENCE [LARGE SCALE GENOMIC DNA]</scope>
    <source>
        <strain evidence="2 3">NRRL B-41110</strain>
    </source>
</reference>
<dbReference type="InterPro" id="IPR034660">
    <property type="entry name" value="DinB/YfiT-like"/>
</dbReference>
<dbReference type="GeneID" id="95753999"/>
<dbReference type="EMBL" id="PXZO01000064">
    <property type="protein sequence ID" value="PSK03713.1"/>
    <property type="molecule type" value="Genomic_DNA"/>
</dbReference>
<accession>A0ABX5FJG5</accession>
<dbReference type="Proteomes" id="UP000241645">
    <property type="component" value="Unassembled WGS sequence"/>
</dbReference>
<evidence type="ECO:0000313" key="2">
    <source>
        <dbReference type="EMBL" id="PSK03713.1"/>
    </source>
</evidence>
<dbReference type="Gene3D" id="1.20.120.450">
    <property type="entry name" value="dinb family like domain"/>
    <property type="match status" value="1"/>
</dbReference>
<comment type="caution">
    <text evidence="2">The sequence shown here is derived from an EMBL/GenBank/DDBJ whole genome shotgun (WGS) entry which is preliminary data.</text>
</comment>
<organism evidence="2 3">
    <name type="scientific">Brevibacillus porteri</name>
    <dbReference type="NCBI Taxonomy" id="2126350"/>
    <lineage>
        <taxon>Bacteria</taxon>
        <taxon>Bacillati</taxon>
        <taxon>Bacillota</taxon>
        <taxon>Bacilli</taxon>
        <taxon>Bacillales</taxon>
        <taxon>Paenibacillaceae</taxon>
        <taxon>Brevibacillus</taxon>
    </lineage>
</organism>
<evidence type="ECO:0000259" key="1">
    <source>
        <dbReference type="Pfam" id="PF12867"/>
    </source>
</evidence>
<dbReference type="RefSeq" id="WP_106836480.1">
    <property type="nucleotide sequence ID" value="NZ_JARMEW010000006.1"/>
</dbReference>
<dbReference type="Pfam" id="PF12867">
    <property type="entry name" value="DinB_2"/>
    <property type="match status" value="1"/>
</dbReference>
<dbReference type="InterPro" id="IPR024775">
    <property type="entry name" value="DinB-like"/>
</dbReference>